<name>A0A9D1LL88_9CLOT</name>
<dbReference type="AlphaFoldDB" id="A0A9D1LL88"/>
<accession>A0A9D1LL88</accession>
<evidence type="ECO:0000313" key="2">
    <source>
        <dbReference type="Proteomes" id="UP000824073"/>
    </source>
</evidence>
<gene>
    <name evidence="1" type="ORF">IAB67_07180</name>
</gene>
<comment type="caution">
    <text evidence="1">The sequence shown here is derived from an EMBL/GenBank/DDBJ whole genome shotgun (WGS) entry which is preliminary data.</text>
</comment>
<reference evidence="1" key="2">
    <citation type="journal article" date="2021" name="PeerJ">
        <title>Extensive microbial diversity within the chicken gut microbiome revealed by metagenomics and culture.</title>
        <authorList>
            <person name="Gilroy R."/>
            <person name="Ravi A."/>
            <person name="Getino M."/>
            <person name="Pursley I."/>
            <person name="Horton D.L."/>
            <person name="Alikhan N.F."/>
            <person name="Baker D."/>
            <person name="Gharbi K."/>
            <person name="Hall N."/>
            <person name="Watson M."/>
            <person name="Adriaenssens E.M."/>
            <person name="Foster-Nyarko E."/>
            <person name="Jarju S."/>
            <person name="Secka A."/>
            <person name="Antonio M."/>
            <person name="Oren A."/>
            <person name="Chaudhuri R.R."/>
            <person name="La Ragione R."/>
            <person name="Hildebrand F."/>
            <person name="Pallen M.J."/>
        </authorList>
    </citation>
    <scope>NUCLEOTIDE SEQUENCE</scope>
    <source>
        <strain evidence="1">CHK191-8634</strain>
    </source>
</reference>
<protein>
    <submittedName>
        <fullName evidence="1">Uncharacterized protein</fullName>
    </submittedName>
</protein>
<evidence type="ECO:0000313" key="1">
    <source>
        <dbReference type="EMBL" id="HIU44064.1"/>
    </source>
</evidence>
<proteinExistence type="predicted"/>
<dbReference type="EMBL" id="DVMR01000056">
    <property type="protein sequence ID" value="HIU44064.1"/>
    <property type="molecule type" value="Genomic_DNA"/>
</dbReference>
<organism evidence="1 2">
    <name type="scientific">Candidatus Ventrousia excrementavium</name>
    <dbReference type="NCBI Taxonomy" id="2840961"/>
    <lineage>
        <taxon>Bacteria</taxon>
        <taxon>Bacillati</taxon>
        <taxon>Bacillota</taxon>
        <taxon>Clostridia</taxon>
        <taxon>Eubacteriales</taxon>
        <taxon>Clostridiaceae</taxon>
        <taxon>Clostridiaceae incertae sedis</taxon>
        <taxon>Candidatus Ventrousia</taxon>
    </lineage>
</organism>
<reference evidence="1" key="1">
    <citation type="submission" date="2020-10" db="EMBL/GenBank/DDBJ databases">
        <authorList>
            <person name="Gilroy R."/>
        </authorList>
    </citation>
    <scope>NUCLEOTIDE SEQUENCE</scope>
    <source>
        <strain evidence="1">CHK191-8634</strain>
    </source>
</reference>
<dbReference type="Proteomes" id="UP000824073">
    <property type="component" value="Unassembled WGS sequence"/>
</dbReference>
<sequence>MQETETRTPVYAGSVIFWEDGSVTARYGYGHAVRRLYEYERSGVAPDGPGASQTKEGWERYTAKAPDGTIYPRRGYECILGRLFSYERSGLTPRQWKQKYSGPAAAVSRSR</sequence>